<dbReference type="GO" id="GO:0031087">
    <property type="term" value="P:deadenylation-independent decapping of nuclear-transcribed mRNA"/>
    <property type="evidence" value="ECO:0007669"/>
    <property type="project" value="InterPro"/>
</dbReference>
<dbReference type="InterPro" id="IPR036652">
    <property type="entry name" value="YjeF_N_dom_sf"/>
</dbReference>
<dbReference type="AlphaFoldDB" id="W8BDB9"/>
<evidence type="ECO:0000256" key="5">
    <source>
        <dbReference type="SAM" id="MobiDB-lite"/>
    </source>
</evidence>
<comment type="similarity">
    <text evidence="2">Belongs to the EDC3 family.</text>
</comment>
<feature type="domain" description="YjeF N-terminal" evidence="6">
    <location>
        <begin position="392"/>
        <end position="585"/>
    </location>
</feature>
<name>W8BDB9_CERCA</name>
<proteinExistence type="evidence at transcript level"/>
<dbReference type="InterPro" id="IPR025609">
    <property type="entry name" value="Lsm14-like_N"/>
</dbReference>
<evidence type="ECO:0000259" key="6">
    <source>
        <dbReference type="PROSITE" id="PS51385"/>
    </source>
</evidence>
<dbReference type="GO" id="GO:0003729">
    <property type="term" value="F:mRNA binding"/>
    <property type="evidence" value="ECO:0007669"/>
    <property type="project" value="InterPro"/>
</dbReference>
<evidence type="ECO:0000256" key="4">
    <source>
        <dbReference type="ARBA" id="ARBA00022490"/>
    </source>
</evidence>
<dbReference type="Gene3D" id="3.40.50.10260">
    <property type="entry name" value="YjeF N-terminal domain"/>
    <property type="match status" value="1"/>
</dbReference>
<evidence type="ECO:0000313" key="8">
    <source>
        <dbReference type="EMBL" id="JAB91146.1"/>
    </source>
</evidence>
<evidence type="ECO:0000256" key="3">
    <source>
        <dbReference type="ARBA" id="ARBA00015797"/>
    </source>
</evidence>
<comment type="subcellular location">
    <subcellularLocation>
        <location evidence="1">Cytoplasm</location>
        <location evidence="1">P-body</location>
    </subcellularLocation>
</comment>
<dbReference type="FunFam" id="3.40.50.10260:FF:000009">
    <property type="entry name" value="AGAP003131-PA"/>
    <property type="match status" value="1"/>
</dbReference>
<feature type="region of interest" description="Disordered" evidence="5">
    <location>
        <begin position="133"/>
        <end position="152"/>
    </location>
</feature>
<feature type="domain" description="DFDF" evidence="7">
    <location>
        <begin position="301"/>
        <end position="337"/>
    </location>
</feature>
<dbReference type="EMBL" id="GAMC01015409">
    <property type="protein sequence ID" value="JAB91146.1"/>
    <property type="molecule type" value="mRNA"/>
</dbReference>
<dbReference type="PROSITE" id="PS51385">
    <property type="entry name" value="YJEF_N"/>
    <property type="match status" value="1"/>
</dbReference>
<dbReference type="PANTHER" id="PTHR13612">
    <property type="entry name" value="ENHANCER OF MRNA-DECAPPING PROTEIN 3"/>
    <property type="match status" value="1"/>
</dbReference>
<reference evidence="8" key="2">
    <citation type="journal article" date="2014" name="BMC Genomics">
        <title>A genomic perspective to assessing quality of mass-reared SIT flies used in Mediterranean fruit fly (Ceratitis capitata) eradication in California.</title>
        <authorList>
            <person name="Calla B."/>
            <person name="Hall B."/>
            <person name="Hou S."/>
            <person name="Geib S.M."/>
        </authorList>
    </citation>
    <scope>NUCLEOTIDE SEQUENCE</scope>
</reference>
<dbReference type="PANTHER" id="PTHR13612:SF0">
    <property type="entry name" value="ENHANCER OF MRNA-DECAPPING PROTEIN 3"/>
    <property type="match status" value="1"/>
</dbReference>
<reference evidence="8" key="1">
    <citation type="submission" date="2013-07" db="EMBL/GenBank/DDBJ databases">
        <authorList>
            <person name="Geib S."/>
        </authorList>
    </citation>
    <scope>NUCLEOTIDE SEQUENCE</scope>
</reference>
<dbReference type="SMART" id="SM01271">
    <property type="entry name" value="LSM14"/>
    <property type="match status" value="1"/>
</dbReference>
<evidence type="ECO:0000256" key="2">
    <source>
        <dbReference type="ARBA" id="ARBA00006610"/>
    </source>
</evidence>
<organism evidence="8">
    <name type="scientific">Ceratitis capitata</name>
    <name type="common">Mediterranean fruit fly</name>
    <name type="synonym">Tephritis capitata</name>
    <dbReference type="NCBI Taxonomy" id="7213"/>
    <lineage>
        <taxon>Eukaryota</taxon>
        <taxon>Metazoa</taxon>
        <taxon>Ecdysozoa</taxon>
        <taxon>Arthropoda</taxon>
        <taxon>Hexapoda</taxon>
        <taxon>Insecta</taxon>
        <taxon>Pterygota</taxon>
        <taxon>Neoptera</taxon>
        <taxon>Endopterygota</taxon>
        <taxon>Diptera</taxon>
        <taxon>Brachycera</taxon>
        <taxon>Muscomorpha</taxon>
        <taxon>Tephritoidea</taxon>
        <taxon>Tephritidae</taxon>
        <taxon>Ceratitis</taxon>
        <taxon>Ceratitis</taxon>
    </lineage>
</organism>
<feature type="compositionally biased region" description="Polar residues" evidence="5">
    <location>
        <begin position="264"/>
        <end position="282"/>
    </location>
</feature>
<accession>W8BDB9</accession>
<dbReference type="PROSITE" id="PS51512">
    <property type="entry name" value="DFDF"/>
    <property type="match status" value="1"/>
</dbReference>
<dbReference type="Gene3D" id="2.30.30.100">
    <property type="match status" value="1"/>
</dbReference>
<feature type="compositionally biased region" description="Polar residues" evidence="5">
    <location>
        <begin position="133"/>
        <end position="143"/>
    </location>
</feature>
<dbReference type="GO" id="GO:0000932">
    <property type="term" value="C:P-body"/>
    <property type="evidence" value="ECO:0007669"/>
    <property type="project" value="UniProtKB-SubCell"/>
</dbReference>
<dbReference type="OrthoDB" id="10030313at2759"/>
<dbReference type="InterPro" id="IPR019050">
    <property type="entry name" value="FDF_dom"/>
</dbReference>
<dbReference type="SMART" id="SM01199">
    <property type="entry name" value="FDF"/>
    <property type="match status" value="1"/>
</dbReference>
<dbReference type="GO" id="GO:0033962">
    <property type="term" value="P:P-body assembly"/>
    <property type="evidence" value="ECO:0007669"/>
    <property type="project" value="TreeGrafter"/>
</dbReference>
<dbReference type="SUPFAM" id="SSF64153">
    <property type="entry name" value="YjeF N-terminal domain-like"/>
    <property type="match status" value="1"/>
</dbReference>
<feature type="non-terminal residue" evidence="8">
    <location>
        <position position="1"/>
    </location>
</feature>
<dbReference type="InterPro" id="IPR034107">
    <property type="entry name" value="Lsm16_N"/>
</dbReference>
<keyword evidence="4" id="KW-0963">Cytoplasm</keyword>
<protein>
    <recommendedName>
        <fullName evidence="3">Enhancer of mRNA-decapping protein 3</fullName>
    </recommendedName>
</protein>
<gene>
    <name evidence="8" type="primary">EDC3</name>
</gene>
<evidence type="ECO:0000259" key="7">
    <source>
        <dbReference type="PROSITE" id="PS51512"/>
    </source>
</evidence>
<dbReference type="InterPro" id="IPR025762">
    <property type="entry name" value="DFDF"/>
</dbReference>
<evidence type="ECO:0000256" key="1">
    <source>
        <dbReference type="ARBA" id="ARBA00004201"/>
    </source>
</evidence>
<dbReference type="Pfam" id="PF09532">
    <property type="entry name" value="FDF"/>
    <property type="match status" value="1"/>
</dbReference>
<dbReference type="CDD" id="cd01737">
    <property type="entry name" value="LSm16_N"/>
    <property type="match status" value="1"/>
</dbReference>
<sequence>YIYIYILIIHAQTFITLQLQIIHVEEMGDDWVGKAVSIECDAKLGVFQGVIKDISDSVITIVRAFRNGVPLKKQYAEVTLRSSDIVNICLIPTFNGHSTYITTDLKKPTSVKQPNFANAGKFALSLPQNNVNSERNQASSLPNNAYPKPGNSMSELTKKISKVKIDTDTSCKNLDSKASKSGNVPYNTSVKEFFGNLLPPKVEARLGCSQFPSSPHSVNVYDDNFEAVNTYGEEAGTSSKPIDIKTKGNIYGASGFPKAPDISGSGSVNKFRNSAPNNNGSNRKQRKQRKDANMKHSQTFGTSVDDPLIHEDFDFEGNLALFNKQAIWDIIEAEQKPDLVRQTSVSMKKYRHDENILVSEPVRLRQIENIFDGSTDFVTDEGLIIPTIPSFVRAKIESLAEKEGLSVPRQLDILARGVTDLAISLLGGARRLTPTNYHQWPIIVILCGKSNNLRNRDVGAVTGRQMASHGLKVLLYMEDKNINDKSNEISLFKATDNVIVNSVDELPTPDLVILSTDSNVLTGKVRKWLSENRASVLAVDPPPDGIKDVSIKYTILPILPLNGISSNNYGKLYLCNLGIPDKFYRDAGIKYKSPFGHKFVIPIHSKD</sequence>
<dbReference type="InterPro" id="IPR004443">
    <property type="entry name" value="YjeF_N_dom"/>
</dbReference>
<feature type="region of interest" description="Disordered" evidence="5">
    <location>
        <begin position="261"/>
        <end position="303"/>
    </location>
</feature>